<dbReference type="RefSeq" id="WP_146893050.1">
    <property type="nucleotide sequence ID" value="NZ_VORX01000004.1"/>
</dbReference>
<dbReference type="Gene3D" id="3.40.630.10">
    <property type="entry name" value="Zn peptidases"/>
    <property type="match status" value="1"/>
</dbReference>
<proteinExistence type="predicted"/>
<gene>
    <name evidence="2" type="ORF">ES711_09740</name>
</gene>
<dbReference type="InterPro" id="IPR045175">
    <property type="entry name" value="M28_fam"/>
</dbReference>
<dbReference type="PANTHER" id="PTHR12147:SF26">
    <property type="entry name" value="PEPTIDASE M28 DOMAIN-CONTAINING PROTEIN"/>
    <property type="match status" value="1"/>
</dbReference>
<dbReference type="GO" id="GO:0008235">
    <property type="term" value="F:metalloexopeptidase activity"/>
    <property type="evidence" value="ECO:0007669"/>
    <property type="project" value="InterPro"/>
</dbReference>
<sequence length="346" mass="39232">MKILLIVTAFSLVGSCAIPSHTQKIEDLKESIAFENPEAVTKYSQTITAEALSIHVHTLASDEFGGRETGRVGFDKASLYLKDFYLKNAIPSPLSGDNYYQNIPESYFNKSSPSSQNVLAYIEGSTHPEELLIISAHLDHLGVTDETTYYGADDNASGTAAVMMIAKAFMTAKNEGHGPKRSILFLHLTAEEIGLLGSHYYVKHPIYPLDHTIANLNIDMIGRVDPHYETLQNDNYIYIIGADRLSTELHYVSEAANAQFTDLELDYKYNDDEEANRYYYRSDHYNFAFRGIPVIFYFNGEHKDYHQLTDTPDKINYPLLQKRSQLIFATAWYLVNSDHKLKLDEL</sequence>
<dbReference type="Proteomes" id="UP000321734">
    <property type="component" value="Unassembled WGS sequence"/>
</dbReference>
<dbReference type="Pfam" id="PF04389">
    <property type="entry name" value="Peptidase_M28"/>
    <property type="match status" value="1"/>
</dbReference>
<dbReference type="PROSITE" id="PS51257">
    <property type="entry name" value="PROKAR_LIPOPROTEIN"/>
    <property type="match status" value="1"/>
</dbReference>
<organism evidence="2 3">
    <name type="scientific">Gelidibacter salicanalis</name>
    <dbReference type="NCBI Taxonomy" id="291193"/>
    <lineage>
        <taxon>Bacteria</taxon>
        <taxon>Pseudomonadati</taxon>
        <taxon>Bacteroidota</taxon>
        <taxon>Flavobacteriia</taxon>
        <taxon>Flavobacteriales</taxon>
        <taxon>Flavobacteriaceae</taxon>
        <taxon>Gelidibacter</taxon>
    </lineage>
</organism>
<feature type="domain" description="Peptidase M28" evidence="1">
    <location>
        <begin position="117"/>
        <end position="329"/>
    </location>
</feature>
<reference evidence="2 3" key="1">
    <citation type="submission" date="2019-08" db="EMBL/GenBank/DDBJ databases">
        <title>Genome sequence of Gelidibacter salicanalis IC162T.</title>
        <authorList>
            <person name="Bowman J.P."/>
        </authorList>
    </citation>
    <scope>NUCLEOTIDE SEQUENCE [LARGE SCALE GENOMIC DNA]</scope>
    <source>
        <strain evidence="2 3">IC162</strain>
    </source>
</reference>
<name>A0A5C7AJL5_9FLAO</name>
<evidence type="ECO:0000259" key="1">
    <source>
        <dbReference type="Pfam" id="PF04389"/>
    </source>
</evidence>
<dbReference type="InterPro" id="IPR007484">
    <property type="entry name" value="Peptidase_M28"/>
</dbReference>
<evidence type="ECO:0000313" key="3">
    <source>
        <dbReference type="Proteomes" id="UP000321734"/>
    </source>
</evidence>
<comment type="caution">
    <text evidence="2">The sequence shown here is derived from an EMBL/GenBank/DDBJ whole genome shotgun (WGS) entry which is preliminary data.</text>
</comment>
<dbReference type="EMBL" id="VORX01000004">
    <property type="protein sequence ID" value="TXE07713.1"/>
    <property type="molecule type" value="Genomic_DNA"/>
</dbReference>
<keyword evidence="3" id="KW-1185">Reference proteome</keyword>
<dbReference type="GO" id="GO:0006508">
    <property type="term" value="P:proteolysis"/>
    <property type="evidence" value="ECO:0007669"/>
    <property type="project" value="InterPro"/>
</dbReference>
<evidence type="ECO:0000313" key="2">
    <source>
        <dbReference type="EMBL" id="TXE07713.1"/>
    </source>
</evidence>
<accession>A0A5C7AJL5</accession>
<dbReference type="OrthoDB" id="9778250at2"/>
<protein>
    <submittedName>
        <fullName evidence="2">M28 family peptidase</fullName>
    </submittedName>
</protein>
<dbReference type="AlphaFoldDB" id="A0A5C7AJL5"/>
<dbReference type="SUPFAM" id="SSF53187">
    <property type="entry name" value="Zn-dependent exopeptidases"/>
    <property type="match status" value="1"/>
</dbReference>
<dbReference type="PANTHER" id="PTHR12147">
    <property type="entry name" value="METALLOPEPTIDASE M28 FAMILY MEMBER"/>
    <property type="match status" value="1"/>
</dbReference>